<evidence type="ECO:0000256" key="1">
    <source>
        <dbReference type="ARBA" id="ARBA00004167"/>
    </source>
</evidence>
<evidence type="ECO:0000256" key="5">
    <source>
        <dbReference type="ARBA" id="ARBA00023136"/>
    </source>
</evidence>
<evidence type="ECO:0000256" key="3">
    <source>
        <dbReference type="ARBA" id="ARBA00022729"/>
    </source>
</evidence>
<reference evidence="9 10" key="1">
    <citation type="submission" date="2018-11" db="EMBL/GenBank/DDBJ databases">
        <title>Genome assembly of Steccherinum ochraceum LE-BIN_3174, the white-rot fungus of the Steccherinaceae family (The Residual Polyporoid clade, Polyporales, Basidiomycota).</title>
        <authorList>
            <person name="Fedorova T.V."/>
            <person name="Glazunova O.A."/>
            <person name="Landesman E.O."/>
            <person name="Moiseenko K.V."/>
            <person name="Psurtseva N.V."/>
            <person name="Savinova O.S."/>
            <person name="Shakhova N.V."/>
            <person name="Tyazhelova T.V."/>
            <person name="Vasina D.V."/>
        </authorList>
    </citation>
    <scope>NUCLEOTIDE SEQUENCE [LARGE SCALE GENOMIC DNA]</scope>
    <source>
        <strain evidence="9 10">LE-BIN_3174</strain>
    </source>
</reference>
<dbReference type="SMART" id="SM00321">
    <property type="entry name" value="WSC"/>
    <property type="match status" value="2"/>
</dbReference>
<keyword evidence="2" id="KW-0812">Transmembrane</keyword>
<comment type="caution">
    <text evidence="9">The sequence shown here is derived from an EMBL/GenBank/DDBJ whole genome shotgun (WGS) entry which is preliminary data.</text>
</comment>
<keyword evidence="5" id="KW-0472">Membrane</keyword>
<organism evidence="9 10">
    <name type="scientific">Steccherinum ochraceum</name>
    <dbReference type="NCBI Taxonomy" id="92696"/>
    <lineage>
        <taxon>Eukaryota</taxon>
        <taxon>Fungi</taxon>
        <taxon>Dikarya</taxon>
        <taxon>Basidiomycota</taxon>
        <taxon>Agaricomycotina</taxon>
        <taxon>Agaricomycetes</taxon>
        <taxon>Polyporales</taxon>
        <taxon>Steccherinaceae</taxon>
        <taxon>Steccherinum</taxon>
    </lineage>
</organism>
<evidence type="ECO:0000313" key="9">
    <source>
        <dbReference type="EMBL" id="TCD62192.1"/>
    </source>
</evidence>
<dbReference type="Proteomes" id="UP000292702">
    <property type="component" value="Unassembled WGS sequence"/>
</dbReference>
<dbReference type="PANTHER" id="PTHR24269:SF16">
    <property type="entry name" value="PROTEIN SLG1"/>
    <property type="match status" value="1"/>
</dbReference>
<proteinExistence type="predicted"/>
<evidence type="ECO:0000256" key="6">
    <source>
        <dbReference type="ARBA" id="ARBA00023180"/>
    </source>
</evidence>
<feature type="signal peptide" evidence="7">
    <location>
        <begin position="1"/>
        <end position="20"/>
    </location>
</feature>
<dbReference type="InterPro" id="IPR002889">
    <property type="entry name" value="WSC_carb-bd"/>
</dbReference>
<evidence type="ECO:0000259" key="8">
    <source>
        <dbReference type="PROSITE" id="PS51212"/>
    </source>
</evidence>
<keyword evidence="6" id="KW-0325">Glycoprotein</keyword>
<dbReference type="GO" id="GO:0005886">
    <property type="term" value="C:plasma membrane"/>
    <property type="evidence" value="ECO:0007669"/>
    <property type="project" value="TreeGrafter"/>
</dbReference>
<accession>A0A4R0R4J6</accession>
<dbReference type="PROSITE" id="PS51212">
    <property type="entry name" value="WSC"/>
    <property type="match status" value="2"/>
</dbReference>
<dbReference type="AlphaFoldDB" id="A0A4R0R4J6"/>
<dbReference type="Pfam" id="PF01822">
    <property type="entry name" value="WSC"/>
    <property type="match status" value="2"/>
</dbReference>
<protein>
    <recommendedName>
        <fullName evidence="8">WSC domain-containing protein</fullName>
    </recommendedName>
</protein>
<evidence type="ECO:0000256" key="7">
    <source>
        <dbReference type="SAM" id="SignalP"/>
    </source>
</evidence>
<evidence type="ECO:0000256" key="4">
    <source>
        <dbReference type="ARBA" id="ARBA00022989"/>
    </source>
</evidence>
<feature type="domain" description="WSC" evidence="8">
    <location>
        <begin position="205"/>
        <end position="301"/>
    </location>
</feature>
<evidence type="ECO:0000313" key="10">
    <source>
        <dbReference type="Proteomes" id="UP000292702"/>
    </source>
</evidence>
<feature type="chain" id="PRO_5020307604" description="WSC domain-containing protein" evidence="7">
    <location>
        <begin position="21"/>
        <end position="304"/>
    </location>
</feature>
<dbReference type="EMBL" id="RWJN01000394">
    <property type="protein sequence ID" value="TCD62192.1"/>
    <property type="molecule type" value="Genomic_DNA"/>
</dbReference>
<sequence length="304" mass="31635">MLRLLALAVTFGFLSLTTNASTVVCRLVCPDTLDGQTLTSENNGLCTWEGANLPPLSGGIDFSTGLLAFPDGAGPFEDSNISALNLCATVSDGWDWFDSTNQVCFVDNVISRLLQADQDVPVPDNSPETCTAACEALGYSFAGVEFGAECHCGTGLTEPPQPQPVPHNECNMTCTGSDNETCGGPDRIQIFAGLTPPAAVLPSGWSLTILCAQDSAARMFTDTLIAGQALAATDTPAACTAFCAERGFTKAGVEGGDECYCGTAFREPPTEITFDHCLLPCQGAPALSCGGMFAIQLYELGGTP</sequence>
<comment type="subcellular location">
    <subcellularLocation>
        <location evidence="1">Membrane</location>
        <topology evidence="1">Single-pass membrane protein</topology>
    </subcellularLocation>
</comment>
<keyword evidence="4" id="KW-1133">Transmembrane helix</keyword>
<feature type="domain" description="WSC" evidence="8">
    <location>
        <begin position="98"/>
        <end position="194"/>
    </location>
</feature>
<gene>
    <name evidence="9" type="ORF">EIP91_007250</name>
</gene>
<name>A0A4R0R4J6_9APHY</name>
<keyword evidence="10" id="KW-1185">Reference proteome</keyword>
<evidence type="ECO:0000256" key="2">
    <source>
        <dbReference type="ARBA" id="ARBA00022692"/>
    </source>
</evidence>
<dbReference type="PANTHER" id="PTHR24269">
    <property type="entry name" value="KREMEN PROTEIN"/>
    <property type="match status" value="1"/>
</dbReference>
<dbReference type="InterPro" id="IPR051836">
    <property type="entry name" value="Kremen_rcpt"/>
</dbReference>
<keyword evidence="3 7" id="KW-0732">Signal</keyword>
<dbReference type="OrthoDB" id="5985073at2759"/>
<dbReference type="STRING" id="92696.A0A4R0R4J6"/>